<dbReference type="HOGENOM" id="CLU_596874_0_0_11"/>
<feature type="region of interest" description="Disordered" evidence="2">
    <location>
        <begin position="336"/>
        <end position="357"/>
    </location>
</feature>
<evidence type="ECO:0000256" key="2">
    <source>
        <dbReference type="SAM" id="MobiDB-lite"/>
    </source>
</evidence>
<evidence type="ECO:0000256" key="1">
    <source>
        <dbReference type="SAM" id="Coils"/>
    </source>
</evidence>
<name>E6SDQ2_INTC7</name>
<dbReference type="EMBL" id="CP002343">
    <property type="protein sequence ID" value="ADU49733.1"/>
    <property type="molecule type" value="Genomic_DNA"/>
</dbReference>
<keyword evidence="4" id="KW-1185">Reference proteome</keyword>
<gene>
    <name evidence="3" type="ordered locus">Intca_3249</name>
</gene>
<reference evidence="3 4" key="1">
    <citation type="journal article" date="2010" name="Stand. Genomic Sci.">
        <title>Complete genome sequence of Intrasporangium calvum type strain (7 KIP).</title>
        <authorList>
            <person name="Del Rio T.G."/>
            <person name="Chertkov O."/>
            <person name="Yasawong M."/>
            <person name="Lucas S."/>
            <person name="Deshpande S."/>
            <person name="Cheng J.F."/>
            <person name="Detter C."/>
            <person name="Tapia R."/>
            <person name="Han C."/>
            <person name="Goodwin L."/>
            <person name="Pitluck S."/>
            <person name="Liolios K."/>
            <person name="Ivanova N."/>
            <person name="Mavromatis K."/>
            <person name="Pati A."/>
            <person name="Chen A."/>
            <person name="Palaniappan K."/>
            <person name="Land M."/>
            <person name="Hauser L."/>
            <person name="Chang Y.J."/>
            <person name="Jeffries C.D."/>
            <person name="Rohde M."/>
            <person name="Pukall R."/>
            <person name="Sikorski J."/>
            <person name="Goker M."/>
            <person name="Woyke T."/>
            <person name="Bristow J."/>
            <person name="Eisen J.A."/>
            <person name="Markowitz V."/>
            <person name="Hugenholtz P."/>
            <person name="Kyrpides N.C."/>
            <person name="Klenk H.P."/>
            <person name="Lapidus A."/>
        </authorList>
    </citation>
    <scope>NUCLEOTIDE SEQUENCE [LARGE SCALE GENOMIC DNA]</scope>
    <source>
        <strain evidence="4">ATCC 23552 / DSM 43043 / JCM 3097 / NBRC 12989 / 7 KIP</strain>
    </source>
</reference>
<dbReference type="KEGG" id="ica:Intca_3249"/>
<dbReference type="OrthoDB" id="5475817at2"/>
<protein>
    <submittedName>
        <fullName evidence="3">Uncharacterized protein</fullName>
    </submittedName>
</protein>
<feature type="region of interest" description="Disordered" evidence="2">
    <location>
        <begin position="421"/>
        <end position="458"/>
    </location>
</feature>
<dbReference type="STRING" id="710696.Intca_3249"/>
<keyword evidence="1" id="KW-0175">Coiled coil</keyword>
<sequence>MTLAAERSGSQVVSVPRGHPGELRAAAERLRGVTASSRSTALVRGTAVRDVDIAWSGPAAAAAKSEVATLSARCGAVLPQLETGGTVLRTYADELERAQAAARRLGARADAALAEHAHEVAAAEALLPDPALRAAAVRRAEQRRADRLAAVGRDRARVQEDLAAAAARCAAVLERLTPVGGDAAGTRLLEGLPFTVGLIGDALRPPQEPAQPSEPDWWAAVGDAATDSAAWAWNHLVVPMVNTAADVVEAAAEHPEDVVGIGLGVGQIVIGAGGQVGGLALDATGVGAVVGVPVHVASAGLIASGAFTATASGVQLGRHAAANDSMLLKEVKLKEGSRGMGGDPLPASQRPPAAPSTWLGRIANDGNGVVWQRPPDMCPPPTICTPNSLRIVDPGTKRFKGPNGDRVEVEYPFGYTRFYNSGGQPLKLNGKPGSEPETHLPIRPDGTYDLPQGWNPPS</sequence>
<accession>E6SDQ2</accession>
<evidence type="ECO:0000313" key="3">
    <source>
        <dbReference type="EMBL" id="ADU49733.1"/>
    </source>
</evidence>
<organism evidence="3 4">
    <name type="scientific">Intrasporangium calvum (strain ATCC 23552 / DSM 43043 / JCM 3097 / NBRC 12989 / NCIMB 10167 / NRRL B-3866 / 7 KIP)</name>
    <dbReference type="NCBI Taxonomy" id="710696"/>
    <lineage>
        <taxon>Bacteria</taxon>
        <taxon>Bacillati</taxon>
        <taxon>Actinomycetota</taxon>
        <taxon>Actinomycetes</taxon>
        <taxon>Micrococcales</taxon>
        <taxon>Intrasporangiaceae</taxon>
        <taxon>Intrasporangium</taxon>
    </lineage>
</organism>
<dbReference type="Proteomes" id="UP000008914">
    <property type="component" value="Chromosome"/>
</dbReference>
<feature type="coiled-coil region" evidence="1">
    <location>
        <begin position="88"/>
        <end position="115"/>
    </location>
</feature>
<proteinExistence type="predicted"/>
<dbReference type="AlphaFoldDB" id="E6SDQ2"/>
<evidence type="ECO:0000313" key="4">
    <source>
        <dbReference type="Proteomes" id="UP000008914"/>
    </source>
</evidence>
<dbReference type="RefSeq" id="WP_013494045.1">
    <property type="nucleotide sequence ID" value="NC_014830.1"/>
</dbReference>